<dbReference type="Pfam" id="PF07992">
    <property type="entry name" value="Pyr_redox_2"/>
    <property type="match status" value="1"/>
</dbReference>
<dbReference type="GO" id="GO:0051536">
    <property type="term" value="F:iron-sulfur cluster binding"/>
    <property type="evidence" value="ECO:0007669"/>
    <property type="project" value="UniProtKB-KW"/>
</dbReference>
<dbReference type="GO" id="GO:0008670">
    <property type="term" value="F:2,4-dienoyl-CoA reductase (NADPH) activity"/>
    <property type="evidence" value="ECO:0007669"/>
    <property type="project" value="TreeGrafter"/>
</dbReference>
<gene>
    <name evidence="12" type="ORF">AKJ29_01010</name>
</gene>
<feature type="domain" description="NADH:flavin oxidoreductase/NADH oxidase N-terminal" evidence="10">
    <location>
        <begin position="6"/>
        <end position="336"/>
    </location>
</feature>
<dbReference type="AlphaFoldDB" id="A0A0P7IKL9"/>
<evidence type="ECO:0000256" key="7">
    <source>
        <dbReference type="ARBA" id="ARBA00023002"/>
    </source>
</evidence>
<keyword evidence="8" id="KW-0408">Iron</keyword>
<evidence type="ECO:0000313" key="12">
    <source>
        <dbReference type="EMBL" id="KPN64668.1"/>
    </source>
</evidence>
<dbReference type="Gene3D" id="3.20.20.70">
    <property type="entry name" value="Aldolase class I"/>
    <property type="match status" value="1"/>
</dbReference>
<evidence type="ECO:0000256" key="1">
    <source>
        <dbReference type="ARBA" id="ARBA00001917"/>
    </source>
</evidence>
<feature type="domain" description="FAD/NAD(P)-binding" evidence="11">
    <location>
        <begin position="386"/>
        <end position="618"/>
    </location>
</feature>
<dbReference type="InterPro" id="IPR051793">
    <property type="entry name" value="NADH:flavin_oxidoreductase"/>
</dbReference>
<evidence type="ECO:0000256" key="5">
    <source>
        <dbReference type="ARBA" id="ARBA00022643"/>
    </source>
</evidence>
<protein>
    <submittedName>
        <fullName evidence="12">Oxidoreductase</fullName>
    </submittedName>
</protein>
<reference evidence="12 13" key="1">
    <citation type="submission" date="2015-09" db="EMBL/GenBank/DDBJ databases">
        <title>Draft genome sequence of Aliiroseovarius crassostreae CV919-312TSm, the causative agent of Roseovarius Oyster Disease (formerly Juvenile Oyster Disease).</title>
        <authorList>
            <person name="Kessner L."/>
            <person name="Spinard E."/>
            <person name="Nelson D."/>
        </authorList>
    </citation>
    <scope>NUCLEOTIDE SEQUENCE [LARGE SCALE GENOMIC DNA]</scope>
    <source>
        <strain evidence="12 13">CV919-312</strain>
    </source>
</reference>
<dbReference type="Pfam" id="PF00724">
    <property type="entry name" value="Oxidored_FMN"/>
    <property type="match status" value="1"/>
</dbReference>
<keyword evidence="6" id="KW-0479">Metal-binding</keyword>
<keyword evidence="9" id="KW-0411">Iron-sulfur</keyword>
<evidence type="ECO:0000256" key="6">
    <source>
        <dbReference type="ARBA" id="ARBA00022723"/>
    </source>
</evidence>
<evidence type="ECO:0000256" key="2">
    <source>
        <dbReference type="ARBA" id="ARBA00001966"/>
    </source>
</evidence>
<organism evidence="12 13">
    <name type="scientific">Aliiroseovarius crassostreae</name>
    <dbReference type="NCBI Taxonomy" id="154981"/>
    <lineage>
        <taxon>Bacteria</taxon>
        <taxon>Pseudomonadati</taxon>
        <taxon>Pseudomonadota</taxon>
        <taxon>Alphaproteobacteria</taxon>
        <taxon>Rhodobacterales</taxon>
        <taxon>Paracoccaceae</taxon>
        <taxon>Aliiroseovarius</taxon>
    </lineage>
</organism>
<evidence type="ECO:0000256" key="4">
    <source>
        <dbReference type="ARBA" id="ARBA00022630"/>
    </source>
</evidence>
<dbReference type="OrthoDB" id="9784632at2"/>
<dbReference type="SUPFAM" id="SSF51971">
    <property type="entry name" value="Nucleotide-binding domain"/>
    <property type="match status" value="1"/>
</dbReference>
<comment type="caution">
    <text evidence="12">The sequence shown here is derived from an EMBL/GenBank/DDBJ whole genome shotgun (WGS) entry which is preliminary data.</text>
</comment>
<dbReference type="GO" id="GO:0046872">
    <property type="term" value="F:metal ion binding"/>
    <property type="evidence" value="ECO:0007669"/>
    <property type="project" value="UniProtKB-KW"/>
</dbReference>
<dbReference type="InterPro" id="IPR013785">
    <property type="entry name" value="Aldolase_TIM"/>
</dbReference>
<dbReference type="EMBL" id="LKBA01000003">
    <property type="protein sequence ID" value="KPN64668.1"/>
    <property type="molecule type" value="Genomic_DNA"/>
</dbReference>
<sequence length="663" mass="71966">MPFPHIFKPVRLRHKTLKNRVVFGAHTTNMSQDGLPGDQHLAYYRERAIGGAAMIVVEPMPVHPAAVLTRGNFRPSTDEVIPHFRQITEVGQAHGAVMIQQLYHVGAHGDWDNSWHANWSPSGGPSYHDNDGSHAMSEAEIEETIQSFVDAAVRCQKAGFDGVEVWAAYHCLIDQFWTPFSNQREDQWGGSLENRTRFSREILKRIRSACGDNFIIGLSVADEPDVEAALSREDTAEIVALHDAEQLMDYVTCGSGGYFDFYKLMPTFLYGEKLGVDLATRLKSVVKHALVTAESHIRTPENANTVLGAGEADLVSIVRGQIADPHLVAKAGEDRAEDIRGCLSCNQQCWGRRGRDYWISCLINPSVGREHEWGGDRFSKVQSQRNVLVVGAGPAGLECARVAAERGHRVTLAEAGPALGGQFRLAGLQPRRAQISDLIDWYQRQLIALGVNIRYNSYLDAAEIAAFGADLIVDATGSVPAGNGFQKGLAHVGTLPGIERGNVFSAEDVMARDARLGKAVIVLDEGGNWRGIGTAWKLAQDGHDVTIVTPDPVVGKELFRSAADLPARKQLARLGVRFVTETVVTGWSDQGAVCGADCASILTGETCRIPADSLVLATAERVGMGLKQELRAMGFDPVLIGDAHAPRNAAAAFYDGRRAGLAL</sequence>
<dbReference type="PANTHER" id="PTHR42917:SF2">
    <property type="entry name" value="2,4-DIENOYL-COA REDUCTASE [(2E)-ENOYL-COA-PRODUCING]"/>
    <property type="match status" value="1"/>
</dbReference>
<proteinExistence type="inferred from homology"/>
<keyword evidence="5" id="KW-0288">FMN</keyword>
<dbReference type="InterPro" id="IPR023753">
    <property type="entry name" value="FAD/NAD-binding_dom"/>
</dbReference>
<keyword evidence="4" id="KW-0285">Flavoprotein</keyword>
<evidence type="ECO:0000313" key="13">
    <source>
        <dbReference type="Proteomes" id="UP000050471"/>
    </source>
</evidence>
<dbReference type="SUPFAM" id="SSF51905">
    <property type="entry name" value="FAD/NAD(P)-binding domain"/>
    <property type="match status" value="1"/>
</dbReference>
<evidence type="ECO:0000256" key="9">
    <source>
        <dbReference type="ARBA" id="ARBA00023014"/>
    </source>
</evidence>
<evidence type="ECO:0000259" key="11">
    <source>
        <dbReference type="Pfam" id="PF07992"/>
    </source>
</evidence>
<dbReference type="GO" id="GO:0033543">
    <property type="term" value="P:fatty acid beta-oxidation, unsaturated, even number, reductase/isomerase pathway"/>
    <property type="evidence" value="ECO:0007669"/>
    <property type="project" value="TreeGrafter"/>
</dbReference>
<comment type="similarity">
    <text evidence="3">In the N-terminal section; belongs to the NADH:flavin oxidoreductase/NADH oxidase family.</text>
</comment>
<accession>A0A0P7IKL9</accession>
<dbReference type="CDD" id="cd04734">
    <property type="entry name" value="OYE_like_3_FMN"/>
    <property type="match status" value="1"/>
</dbReference>
<dbReference type="InterPro" id="IPR001155">
    <property type="entry name" value="OxRdtase_FMN_N"/>
</dbReference>
<dbReference type="InterPro" id="IPR036188">
    <property type="entry name" value="FAD/NAD-bd_sf"/>
</dbReference>
<dbReference type="Gene3D" id="3.40.50.720">
    <property type="entry name" value="NAD(P)-binding Rossmann-like Domain"/>
    <property type="match status" value="1"/>
</dbReference>
<evidence type="ECO:0000256" key="8">
    <source>
        <dbReference type="ARBA" id="ARBA00023004"/>
    </source>
</evidence>
<dbReference type="SUPFAM" id="SSF51395">
    <property type="entry name" value="FMN-linked oxidoreductases"/>
    <property type="match status" value="1"/>
</dbReference>
<keyword evidence="13" id="KW-1185">Reference proteome</keyword>
<evidence type="ECO:0000259" key="10">
    <source>
        <dbReference type="Pfam" id="PF00724"/>
    </source>
</evidence>
<evidence type="ECO:0000256" key="3">
    <source>
        <dbReference type="ARBA" id="ARBA00011048"/>
    </source>
</evidence>
<comment type="cofactor">
    <cofactor evidence="1">
        <name>FMN</name>
        <dbReference type="ChEBI" id="CHEBI:58210"/>
    </cofactor>
</comment>
<dbReference type="Gene3D" id="3.50.50.60">
    <property type="entry name" value="FAD/NAD(P)-binding domain"/>
    <property type="match status" value="1"/>
</dbReference>
<dbReference type="PANTHER" id="PTHR42917">
    <property type="entry name" value="2,4-DIENOYL-COA REDUCTASE"/>
    <property type="match status" value="1"/>
</dbReference>
<dbReference type="STRING" id="154981.AKJ29_01010"/>
<keyword evidence="7" id="KW-0560">Oxidoreductase</keyword>
<comment type="cofactor">
    <cofactor evidence="2">
        <name>[4Fe-4S] cluster</name>
        <dbReference type="ChEBI" id="CHEBI:49883"/>
    </cofactor>
</comment>
<name>A0A0P7IKL9_9RHOB</name>
<dbReference type="Proteomes" id="UP000050471">
    <property type="component" value="Unassembled WGS sequence"/>
</dbReference>
<dbReference type="RefSeq" id="WP_055187538.1">
    <property type="nucleotide sequence ID" value="NZ_FPBS01000038.1"/>
</dbReference>
<dbReference type="GO" id="GO:0010181">
    <property type="term" value="F:FMN binding"/>
    <property type="evidence" value="ECO:0007669"/>
    <property type="project" value="InterPro"/>
</dbReference>